<dbReference type="Pfam" id="PF00225">
    <property type="entry name" value="Kinesin"/>
    <property type="match status" value="1"/>
</dbReference>
<dbReference type="GO" id="GO:0007018">
    <property type="term" value="P:microtubule-based movement"/>
    <property type="evidence" value="ECO:0007669"/>
    <property type="project" value="InterPro"/>
</dbReference>
<name>A0A168SUU5_ABSGL</name>
<evidence type="ECO:0000256" key="3">
    <source>
        <dbReference type="ARBA" id="ARBA00022741"/>
    </source>
</evidence>
<dbReference type="InterPro" id="IPR001752">
    <property type="entry name" value="Kinesin_motor_dom"/>
</dbReference>
<dbReference type="STRING" id="4829.A0A168SUU5"/>
<evidence type="ECO:0000313" key="9">
    <source>
        <dbReference type="EMBL" id="SAM08974.1"/>
    </source>
</evidence>
<keyword evidence="4 6" id="KW-0067">ATP-binding</keyword>
<dbReference type="PRINTS" id="PR00380">
    <property type="entry name" value="KINESINHEAVY"/>
</dbReference>
<gene>
    <name evidence="9" type="primary">ABSGL_14640.1 scaffold 14663</name>
</gene>
<keyword evidence="5" id="KW-0175">Coiled coil</keyword>
<feature type="region of interest" description="Disordered" evidence="7">
    <location>
        <begin position="632"/>
        <end position="670"/>
    </location>
</feature>
<accession>A0A168SUU5</accession>
<feature type="region of interest" description="Disordered" evidence="7">
    <location>
        <begin position="509"/>
        <end position="542"/>
    </location>
</feature>
<dbReference type="PANTHER" id="PTHR47969:SF15">
    <property type="entry name" value="CHROMOSOME-ASSOCIATED KINESIN KIF4A-RELATED"/>
    <property type="match status" value="1"/>
</dbReference>
<comment type="subcellular location">
    <subcellularLocation>
        <location evidence="1">Cytoplasm</location>
    </subcellularLocation>
</comment>
<evidence type="ECO:0000259" key="8">
    <source>
        <dbReference type="PROSITE" id="PS50067"/>
    </source>
</evidence>
<feature type="region of interest" description="Disordered" evidence="7">
    <location>
        <begin position="339"/>
        <end position="366"/>
    </location>
</feature>
<sequence length="769" mass="87281">MPNKEDRLLNPTVASSLQVALRLLPVPEQALHQDDCLKVMGNTVRLLRHNKLYHFDHVFGSSTPQNAVFTTYGMNLVQKYLEGHNVTVLAYGQTSSGKSCTIDEGILPGTIAHLFDTLAGSSLSSTVKVSYIELQNEQLNDLLNEALERPNLSIREDAKGQIHWTGVKEMDVHNVNDVLFYLKQGTKQRSMNTLASRSHCIFSVILDSSLEKPRSKFHFVDLASSERVKQMESMRRKEGITINTGLHALGNVLSALNDPSRRDKHIPYRDSKLTRLLRDSLTTTLMIACVNPLESTETHSTLNFTNRARNHRTDWEVTTNVELLRSLVGKLKHRVRTLKSASSGSLPMHEHVTKDTHDDDGDDDSCDRTTLESLRQSYHHLQIAYDEQEQAISDLHLRLTKTLSCQTNNIAYIDELELKLQQITDEATQFKADMNQQRNLVAKWKQDRETTEHYIQRLEQQLDEEKRTSLATTSALHHLKNDLRHAAYEENTALKDQVEALEKDRDAWKRQTLQQQQQQQGDAGASLQQHMDSGPCDTTNDTHMQQWEDSGPHYATNTTHIQKLMDSRPCDTTNGTHIQQGDPAPPSTTNNAHLLYLEELGNTHRHALAELDVVFQQYNETLEQLDNLDHTSVLESIPPPSSYVSQPSFTDDDDDDDALSSTGLQTPPIHGPTLAQELSQALDRCKVASLETQVHTIQETLVENDERWHEQRMAVDHLKHGHHHLVARVSCLENSPWKQDMAQQLLDKDRIIKAQAARILYLESQLPLL</sequence>
<keyword evidence="10" id="KW-1185">Reference proteome</keyword>
<evidence type="ECO:0000256" key="1">
    <source>
        <dbReference type="ARBA" id="ARBA00004496"/>
    </source>
</evidence>
<evidence type="ECO:0000256" key="2">
    <source>
        <dbReference type="ARBA" id="ARBA00022490"/>
    </source>
</evidence>
<keyword evidence="2" id="KW-0963">Cytoplasm</keyword>
<dbReference type="GO" id="GO:0003777">
    <property type="term" value="F:microtubule motor activity"/>
    <property type="evidence" value="ECO:0007669"/>
    <property type="project" value="InterPro"/>
</dbReference>
<reference evidence="9" key="1">
    <citation type="submission" date="2016-04" db="EMBL/GenBank/DDBJ databases">
        <authorList>
            <person name="Evans L.H."/>
            <person name="Alamgir A."/>
            <person name="Owens N."/>
            <person name="Weber N.D."/>
            <person name="Virtaneva K."/>
            <person name="Barbian K."/>
            <person name="Babar A."/>
            <person name="Rosenke K."/>
        </authorList>
    </citation>
    <scope>NUCLEOTIDE SEQUENCE [LARGE SCALE GENOMIC DNA]</scope>
    <source>
        <strain evidence="9">CBS 101.48</strain>
    </source>
</reference>
<dbReference type="AlphaFoldDB" id="A0A168SUU5"/>
<dbReference type="GO" id="GO:0005737">
    <property type="term" value="C:cytoplasm"/>
    <property type="evidence" value="ECO:0007669"/>
    <property type="project" value="UniProtKB-SubCell"/>
</dbReference>
<feature type="binding site" evidence="6">
    <location>
        <begin position="92"/>
        <end position="99"/>
    </location>
    <ligand>
        <name>ATP</name>
        <dbReference type="ChEBI" id="CHEBI:30616"/>
    </ligand>
</feature>
<dbReference type="SUPFAM" id="SSF52540">
    <property type="entry name" value="P-loop containing nucleoside triphosphate hydrolases"/>
    <property type="match status" value="1"/>
</dbReference>
<dbReference type="PANTHER" id="PTHR47969">
    <property type="entry name" value="CHROMOSOME-ASSOCIATED KINESIN KIF4A-RELATED"/>
    <property type="match status" value="1"/>
</dbReference>
<keyword evidence="6" id="KW-0505">Motor protein</keyword>
<dbReference type="Gene3D" id="3.40.850.10">
    <property type="entry name" value="Kinesin motor domain"/>
    <property type="match status" value="1"/>
</dbReference>
<proteinExistence type="inferred from homology"/>
<dbReference type="InterPro" id="IPR027640">
    <property type="entry name" value="Kinesin-like_fam"/>
</dbReference>
<evidence type="ECO:0000256" key="6">
    <source>
        <dbReference type="PROSITE-ProRule" id="PRU00283"/>
    </source>
</evidence>
<dbReference type="GO" id="GO:0007052">
    <property type="term" value="P:mitotic spindle organization"/>
    <property type="evidence" value="ECO:0007669"/>
    <property type="project" value="TreeGrafter"/>
</dbReference>
<feature type="compositionally biased region" description="Basic and acidic residues" evidence="7">
    <location>
        <begin position="348"/>
        <end position="357"/>
    </location>
</feature>
<dbReference type="OrthoDB" id="3176171at2759"/>
<organism evidence="9">
    <name type="scientific">Absidia glauca</name>
    <name type="common">Pin mould</name>
    <dbReference type="NCBI Taxonomy" id="4829"/>
    <lineage>
        <taxon>Eukaryota</taxon>
        <taxon>Fungi</taxon>
        <taxon>Fungi incertae sedis</taxon>
        <taxon>Mucoromycota</taxon>
        <taxon>Mucoromycotina</taxon>
        <taxon>Mucoromycetes</taxon>
        <taxon>Mucorales</taxon>
        <taxon>Cunninghamellaceae</taxon>
        <taxon>Absidia</taxon>
    </lineage>
</organism>
<dbReference type="PROSITE" id="PS50067">
    <property type="entry name" value="KINESIN_MOTOR_2"/>
    <property type="match status" value="1"/>
</dbReference>
<dbReference type="GO" id="GO:0051231">
    <property type="term" value="P:spindle elongation"/>
    <property type="evidence" value="ECO:0007669"/>
    <property type="project" value="TreeGrafter"/>
</dbReference>
<evidence type="ECO:0000256" key="7">
    <source>
        <dbReference type="SAM" id="MobiDB-lite"/>
    </source>
</evidence>
<evidence type="ECO:0000313" key="10">
    <source>
        <dbReference type="Proteomes" id="UP000078561"/>
    </source>
</evidence>
<dbReference type="Proteomes" id="UP000078561">
    <property type="component" value="Unassembled WGS sequence"/>
</dbReference>
<dbReference type="GO" id="GO:0005524">
    <property type="term" value="F:ATP binding"/>
    <property type="evidence" value="ECO:0007669"/>
    <property type="project" value="UniProtKB-UniRule"/>
</dbReference>
<dbReference type="EMBL" id="LT554937">
    <property type="protein sequence ID" value="SAM08974.1"/>
    <property type="molecule type" value="Genomic_DNA"/>
</dbReference>
<evidence type="ECO:0000256" key="5">
    <source>
        <dbReference type="ARBA" id="ARBA00023054"/>
    </source>
</evidence>
<evidence type="ECO:0000256" key="4">
    <source>
        <dbReference type="ARBA" id="ARBA00022840"/>
    </source>
</evidence>
<protein>
    <recommendedName>
        <fullName evidence="8">Kinesin motor domain-containing protein</fullName>
    </recommendedName>
</protein>
<dbReference type="InParanoid" id="A0A168SUU5"/>
<dbReference type="GO" id="GO:0008017">
    <property type="term" value="F:microtubule binding"/>
    <property type="evidence" value="ECO:0007669"/>
    <property type="project" value="InterPro"/>
</dbReference>
<dbReference type="GO" id="GO:0005875">
    <property type="term" value="C:microtubule associated complex"/>
    <property type="evidence" value="ECO:0007669"/>
    <property type="project" value="TreeGrafter"/>
</dbReference>
<dbReference type="SMART" id="SM00129">
    <property type="entry name" value="KISc"/>
    <property type="match status" value="1"/>
</dbReference>
<dbReference type="InterPro" id="IPR027417">
    <property type="entry name" value="P-loop_NTPase"/>
</dbReference>
<feature type="domain" description="Kinesin motor" evidence="8">
    <location>
        <begin position="16"/>
        <end position="311"/>
    </location>
</feature>
<comment type="similarity">
    <text evidence="6">Belongs to the TRAFAC class myosin-kinesin ATPase superfamily. Kinesin family.</text>
</comment>
<keyword evidence="3 6" id="KW-0547">Nucleotide-binding</keyword>
<dbReference type="InterPro" id="IPR036961">
    <property type="entry name" value="Kinesin_motor_dom_sf"/>
</dbReference>
<feature type="compositionally biased region" description="Low complexity" evidence="7">
    <location>
        <begin position="511"/>
        <end position="529"/>
    </location>
</feature>